<accession>A0A1I5U5G8</accession>
<dbReference type="RefSeq" id="WP_074887379.1">
    <property type="nucleotide sequence ID" value="NZ_FOXO01000011.1"/>
</dbReference>
<dbReference type="Proteomes" id="UP000182624">
    <property type="component" value="Unassembled WGS sequence"/>
</dbReference>
<dbReference type="GO" id="GO:0046872">
    <property type="term" value="F:metal ion binding"/>
    <property type="evidence" value="ECO:0007669"/>
    <property type="project" value="InterPro"/>
</dbReference>
<evidence type="ECO:0000313" key="1">
    <source>
        <dbReference type="EMBL" id="SFP90531.1"/>
    </source>
</evidence>
<sequence length="103" mass="11588">MSCPKCDANASVKTKVREEKEYKDLINRLKRIEGQIRGIEGMVENNSYCTDILTQVAAANKALNSFAKVLLSNHIKTCVTNDIRAGKDETVDELLDVLQKMMR</sequence>
<dbReference type="GO" id="GO:0045892">
    <property type="term" value="P:negative regulation of DNA-templated transcription"/>
    <property type="evidence" value="ECO:0007669"/>
    <property type="project" value="UniProtKB-ARBA"/>
</dbReference>
<dbReference type="OrthoDB" id="9811244at2"/>
<dbReference type="PANTHER" id="PTHR33677">
    <property type="entry name" value="TRANSCRIPTIONAL REPRESSOR FRMR-RELATED"/>
    <property type="match status" value="1"/>
</dbReference>
<dbReference type="InterPro" id="IPR038390">
    <property type="entry name" value="Metal_Tscrpt_repr_sf"/>
</dbReference>
<dbReference type="InterPro" id="IPR003735">
    <property type="entry name" value="Metal_Tscrpt_repr"/>
</dbReference>
<dbReference type="EMBL" id="FOXO01000011">
    <property type="protein sequence ID" value="SFP90531.1"/>
    <property type="molecule type" value="Genomic_DNA"/>
</dbReference>
<gene>
    <name evidence="1" type="ORF">SAMN04487928_11179</name>
</gene>
<dbReference type="Pfam" id="PF02583">
    <property type="entry name" value="Trns_repr_metal"/>
    <property type="match status" value="1"/>
</dbReference>
<proteinExistence type="predicted"/>
<dbReference type="PANTHER" id="PTHR33677:SF3">
    <property type="entry name" value="COPPER-SENSING TRANSCRIPTIONAL REPRESSOR RICR"/>
    <property type="match status" value="1"/>
</dbReference>
<dbReference type="GO" id="GO:0003677">
    <property type="term" value="F:DNA binding"/>
    <property type="evidence" value="ECO:0007669"/>
    <property type="project" value="UniProtKB-KW"/>
</dbReference>
<dbReference type="Gene3D" id="1.20.58.1000">
    <property type="entry name" value="Metal-sensitive repressor, helix protomer"/>
    <property type="match status" value="1"/>
</dbReference>
<keyword evidence="2" id="KW-1185">Reference proteome</keyword>
<name>A0A1I5U5G8_9FIRM</name>
<reference evidence="2" key="1">
    <citation type="submission" date="2016-10" db="EMBL/GenBank/DDBJ databases">
        <authorList>
            <person name="Varghese N."/>
            <person name="Submissions S."/>
        </authorList>
    </citation>
    <scope>NUCLEOTIDE SEQUENCE [LARGE SCALE GENOMIC DNA]</scope>
    <source>
        <strain evidence="2">P18</strain>
    </source>
</reference>
<organism evidence="1 2">
    <name type="scientific">Butyrivibrio proteoclasticus</name>
    <dbReference type="NCBI Taxonomy" id="43305"/>
    <lineage>
        <taxon>Bacteria</taxon>
        <taxon>Bacillati</taxon>
        <taxon>Bacillota</taxon>
        <taxon>Clostridia</taxon>
        <taxon>Lachnospirales</taxon>
        <taxon>Lachnospiraceae</taxon>
        <taxon>Butyrivibrio</taxon>
    </lineage>
</organism>
<dbReference type="CDD" id="cd10156">
    <property type="entry name" value="FpFrmR-Cterm-like_DUF156"/>
    <property type="match status" value="1"/>
</dbReference>
<keyword evidence="1" id="KW-0238">DNA-binding</keyword>
<dbReference type="AlphaFoldDB" id="A0A1I5U5G8"/>
<protein>
    <submittedName>
        <fullName evidence="1">DNA-binding transcriptional regulator, FrmR family</fullName>
    </submittedName>
</protein>
<evidence type="ECO:0000313" key="2">
    <source>
        <dbReference type="Proteomes" id="UP000182624"/>
    </source>
</evidence>